<dbReference type="EMBL" id="JACOGF010000001">
    <property type="protein sequence ID" value="MBC3915977.1"/>
    <property type="molecule type" value="Genomic_DNA"/>
</dbReference>
<sequence length="94" mass="10468">MHDWTLISLRFDWNEARVTLSLNNTASDTVYLVAENVARLFVPKMDEWGKSVSINEIIGPTRQSDGIEILQIEMQSGDVIEIAAASFVLPMGSN</sequence>
<name>A0ABR6ZJ98_9BURK</name>
<protein>
    <submittedName>
        <fullName evidence="1">Uncharacterized protein</fullName>
    </submittedName>
</protein>
<gene>
    <name evidence="1" type="ORF">H8L32_00635</name>
</gene>
<proteinExistence type="predicted"/>
<accession>A0ABR6ZJ98</accession>
<dbReference type="RefSeq" id="WP_186945238.1">
    <property type="nucleotide sequence ID" value="NZ_JACOGF010000001.1"/>
</dbReference>
<keyword evidence="2" id="KW-1185">Reference proteome</keyword>
<dbReference type="Proteomes" id="UP000650424">
    <property type="component" value="Unassembled WGS sequence"/>
</dbReference>
<comment type="caution">
    <text evidence="1">The sequence shown here is derived from an EMBL/GenBank/DDBJ whole genome shotgun (WGS) entry which is preliminary data.</text>
</comment>
<evidence type="ECO:0000313" key="2">
    <source>
        <dbReference type="Proteomes" id="UP000650424"/>
    </source>
</evidence>
<reference evidence="1 2" key="1">
    <citation type="submission" date="2020-08" db="EMBL/GenBank/DDBJ databases">
        <title>Novel species isolated from subtropical streams in China.</title>
        <authorList>
            <person name="Lu H."/>
        </authorList>
    </citation>
    <scope>NUCLEOTIDE SEQUENCE [LARGE SCALE GENOMIC DNA]</scope>
    <source>
        <strain evidence="1 2">CY18W</strain>
    </source>
</reference>
<organism evidence="1 2">
    <name type="scientific">Undibacterium hunanense</name>
    <dbReference type="NCBI Taxonomy" id="2762292"/>
    <lineage>
        <taxon>Bacteria</taxon>
        <taxon>Pseudomonadati</taxon>
        <taxon>Pseudomonadota</taxon>
        <taxon>Betaproteobacteria</taxon>
        <taxon>Burkholderiales</taxon>
        <taxon>Oxalobacteraceae</taxon>
        <taxon>Undibacterium</taxon>
    </lineage>
</organism>
<evidence type="ECO:0000313" key="1">
    <source>
        <dbReference type="EMBL" id="MBC3915977.1"/>
    </source>
</evidence>